<protein>
    <submittedName>
        <fullName evidence="1">Uncharacterized protein</fullName>
    </submittedName>
</protein>
<name>A0ABR4M5Y7_9EURO</name>
<reference evidence="1 2" key="1">
    <citation type="submission" date="2024-07" db="EMBL/GenBank/DDBJ databases">
        <title>Section-level genome sequencing and comparative genomics of Aspergillus sections Usti and Cavernicolus.</title>
        <authorList>
            <consortium name="Lawrence Berkeley National Laboratory"/>
            <person name="Nybo J.L."/>
            <person name="Vesth T.C."/>
            <person name="Theobald S."/>
            <person name="Frisvad J.C."/>
            <person name="Larsen T.O."/>
            <person name="Kjaerboelling I."/>
            <person name="Rothschild-Mancinelli K."/>
            <person name="Lyhne E.K."/>
            <person name="Kogle M.E."/>
            <person name="Barry K."/>
            <person name="Clum A."/>
            <person name="Na H."/>
            <person name="Ledsgaard L."/>
            <person name="Lin J."/>
            <person name="Lipzen A."/>
            <person name="Kuo A."/>
            <person name="Riley R."/>
            <person name="Mondo S."/>
            <person name="Labutti K."/>
            <person name="Haridas S."/>
            <person name="Pangalinan J."/>
            <person name="Salamov A.A."/>
            <person name="Simmons B.A."/>
            <person name="Magnuson J.K."/>
            <person name="Chen J."/>
            <person name="Drula E."/>
            <person name="Henrissat B."/>
            <person name="Wiebenga A."/>
            <person name="Lubbers R.J."/>
            <person name="Gomes A.C."/>
            <person name="Macurrencykelacurrency M.R."/>
            <person name="Stajich J."/>
            <person name="Grigoriev I.V."/>
            <person name="Mortensen U.H."/>
            <person name="De Vries R.P."/>
            <person name="Baker S.E."/>
            <person name="Andersen M.R."/>
        </authorList>
    </citation>
    <scope>NUCLEOTIDE SEQUENCE [LARGE SCALE GENOMIC DNA]</scope>
    <source>
        <strain evidence="1 2">CBS 449.75</strain>
    </source>
</reference>
<keyword evidence="2" id="KW-1185">Reference proteome</keyword>
<dbReference type="RefSeq" id="XP_070890984.1">
    <property type="nucleotide sequence ID" value="XM_071035669.1"/>
</dbReference>
<proteinExistence type="predicted"/>
<sequence>MTLLQEAWLTHASTKKAHPARYDRGWSCGAAPIVCWWITWVKSIHSRGREPVSLCREMGSFLAHGTADNLTGTRTTVWLPDYNVDYCYLSSLSLPQNLSAFFSLFYFFQVRPNRDLALDGGFPSSIDLYQPYLLSPDSASSLFLQQPRDRPNTSRIQQDTFFSFLSRR</sequence>
<evidence type="ECO:0000313" key="2">
    <source>
        <dbReference type="Proteomes" id="UP001610432"/>
    </source>
</evidence>
<dbReference type="GeneID" id="98150741"/>
<accession>A0ABR4M5Y7</accession>
<gene>
    <name evidence="1" type="ORF">BJX67DRAFT_96069</name>
</gene>
<dbReference type="EMBL" id="JBFXLQ010000002">
    <property type="protein sequence ID" value="KAL2872005.1"/>
    <property type="molecule type" value="Genomic_DNA"/>
</dbReference>
<dbReference type="Proteomes" id="UP001610432">
    <property type="component" value="Unassembled WGS sequence"/>
</dbReference>
<organism evidence="1 2">
    <name type="scientific">Aspergillus lucknowensis</name>
    <dbReference type="NCBI Taxonomy" id="176173"/>
    <lineage>
        <taxon>Eukaryota</taxon>
        <taxon>Fungi</taxon>
        <taxon>Dikarya</taxon>
        <taxon>Ascomycota</taxon>
        <taxon>Pezizomycotina</taxon>
        <taxon>Eurotiomycetes</taxon>
        <taxon>Eurotiomycetidae</taxon>
        <taxon>Eurotiales</taxon>
        <taxon>Aspergillaceae</taxon>
        <taxon>Aspergillus</taxon>
        <taxon>Aspergillus subgen. Nidulantes</taxon>
    </lineage>
</organism>
<evidence type="ECO:0000313" key="1">
    <source>
        <dbReference type="EMBL" id="KAL2872005.1"/>
    </source>
</evidence>
<comment type="caution">
    <text evidence="1">The sequence shown here is derived from an EMBL/GenBank/DDBJ whole genome shotgun (WGS) entry which is preliminary data.</text>
</comment>